<gene>
    <name evidence="2" type="ORF">At1D1609_52370</name>
</gene>
<dbReference type="Proteomes" id="UP000237717">
    <property type="component" value="Plasmid pTi1D1609"/>
</dbReference>
<dbReference type="AlphaFoldDB" id="A0A2Z2PF47"/>
<geneLocation type="plasmid" evidence="3">
    <name>pti1d1609</name>
</geneLocation>
<dbReference type="EMBL" id="KY000030">
    <property type="protein sequence ID" value="ASK41577.1"/>
    <property type="molecule type" value="Genomic_DNA"/>
</dbReference>
<evidence type="ECO:0000313" key="2">
    <source>
        <dbReference type="EMBL" id="AVH45270.1"/>
    </source>
</evidence>
<proteinExistence type="predicted"/>
<accession>A0A2L2LLR3</accession>
<geneLocation type="plasmid" evidence="2">
    <name>pTi1D1609</name>
</geneLocation>
<reference evidence="2 3" key="2">
    <citation type="submission" date="2018-02" db="EMBL/GenBank/DDBJ databases">
        <title>Complete genome sequence of Agrobacterium tumefaciens 1D1609.</title>
        <authorList>
            <person name="Cho S.-T."/>
            <person name="Haryono M."/>
            <person name="Chang H.-H."/>
            <person name="Santos M.N."/>
            <person name="Lai E.-M."/>
            <person name="Kuo C.-H."/>
        </authorList>
    </citation>
    <scope>NUCLEOTIDE SEQUENCE [LARGE SCALE GENOMIC DNA]</scope>
    <source>
        <strain evidence="2 3">1D1609</strain>
        <plasmid evidence="3">Plasmid pti1d1609</plasmid>
        <plasmid evidence="2">pTi1D1609</plasmid>
    </source>
</reference>
<sequence>MNHEQNASKWASLPYHRHWLLQQANSLFDFFQYRAMNSKGGFFDLDDQPPSRAGTFLSSRRSSLQVSQRRTCSYLSGYG</sequence>
<reference evidence="1" key="1">
    <citation type="submission" date="2016-10" db="EMBL/GenBank/DDBJ databases">
        <title>Agrobacterium Ti plasmids: Classification based on T-DNA and Vir regions organization.</title>
        <authorList>
            <person name="Nabi N."/>
            <person name="Vial L."/>
            <person name="Ben Hafsa A."/>
            <person name="Chapulliot D."/>
            <person name="Berard A."/>
            <person name="Chauveau A."/>
            <person name="Le Paslier M.-C."/>
            <person name="Harzallah Skhiri F."/>
            <person name="Brunel D."/>
            <person name="Nesme X."/>
            <person name="Chaouachi M."/>
        </authorList>
    </citation>
    <scope>NUCLEOTIDE SEQUENCE</scope>
    <source>
        <strain evidence="1">CFBP5767</strain>
        <plasmid evidence="1">pTi_CFBP5767</plasmid>
    </source>
</reference>
<evidence type="ECO:0008006" key="4">
    <source>
        <dbReference type="Google" id="ProtNLM"/>
    </source>
</evidence>
<name>A0A2Z2PF47_AGRTU</name>
<keyword evidence="1" id="KW-0614">Plasmid</keyword>
<dbReference type="EMBL" id="CP026926">
    <property type="protein sequence ID" value="AVH45270.1"/>
    <property type="molecule type" value="Genomic_DNA"/>
</dbReference>
<accession>A0A2Z2PF47</accession>
<organism evidence="1">
    <name type="scientific">Agrobacterium tumefaciens</name>
    <dbReference type="NCBI Taxonomy" id="358"/>
    <lineage>
        <taxon>Bacteria</taxon>
        <taxon>Pseudomonadati</taxon>
        <taxon>Pseudomonadota</taxon>
        <taxon>Alphaproteobacteria</taxon>
        <taxon>Hyphomicrobiales</taxon>
        <taxon>Rhizobiaceae</taxon>
        <taxon>Rhizobium/Agrobacterium group</taxon>
        <taxon>Agrobacterium</taxon>
        <taxon>Agrobacterium tumefaciens complex</taxon>
    </lineage>
</organism>
<dbReference type="KEGG" id="atf:Ach5_51930"/>
<protein>
    <recommendedName>
        <fullName evidence="4">Mannose-6-phosphate isomerase</fullName>
    </recommendedName>
</protein>
<geneLocation type="plasmid" evidence="1">
    <name>pTi_CFBP5767</name>
</geneLocation>
<evidence type="ECO:0000313" key="3">
    <source>
        <dbReference type="Proteomes" id="UP000237717"/>
    </source>
</evidence>
<evidence type="ECO:0000313" key="1">
    <source>
        <dbReference type="EMBL" id="ASK41577.1"/>
    </source>
</evidence>